<feature type="compositionally biased region" description="Basic and acidic residues" evidence="5">
    <location>
        <begin position="462"/>
        <end position="515"/>
    </location>
</feature>
<name>A0A151WP71_9HYME</name>
<dbReference type="AlphaFoldDB" id="A0A151WP71"/>
<evidence type="ECO:0000256" key="3">
    <source>
        <dbReference type="ARBA" id="ARBA00022553"/>
    </source>
</evidence>
<evidence type="ECO:0000256" key="1">
    <source>
        <dbReference type="ARBA" id="ARBA00004604"/>
    </source>
</evidence>
<evidence type="ECO:0000313" key="6">
    <source>
        <dbReference type="EMBL" id="KYQ49664.1"/>
    </source>
</evidence>
<evidence type="ECO:0000313" key="7">
    <source>
        <dbReference type="Proteomes" id="UP000075809"/>
    </source>
</evidence>
<gene>
    <name evidence="6" type="ORF">ALC60_11259</name>
</gene>
<feature type="compositionally biased region" description="Acidic residues" evidence="5">
    <location>
        <begin position="324"/>
        <end position="350"/>
    </location>
</feature>
<evidence type="ECO:0000256" key="2">
    <source>
        <dbReference type="ARBA" id="ARBA00007774"/>
    </source>
</evidence>
<dbReference type="PANTHER" id="PTHR14150">
    <property type="entry name" value="U3 SMALL NUCLEOLAR RNA-ASSOCIATED PROTEIN 14"/>
    <property type="match status" value="1"/>
</dbReference>
<evidence type="ECO:0000256" key="5">
    <source>
        <dbReference type="SAM" id="MobiDB-lite"/>
    </source>
</evidence>
<dbReference type="GO" id="GO:0032040">
    <property type="term" value="C:small-subunit processome"/>
    <property type="evidence" value="ECO:0007669"/>
    <property type="project" value="InterPro"/>
</dbReference>
<sequence>MSDTEGSENLYDSDQEVAKDHAKLIKAVTQLDKRQRVKKAERSEPSLEVSEYHLVKSGVTNKDTIHVKDLIKSLERKGDQSNLTKKLRYIQQKNKVLSKPLEKPAAERIKRTVGYEKVKNELQKWDSVVTRNRTAEQLSFPLKRLAPIKDSRTSKIPEFLRGFSTKSDLMKKFEELDPALLYPADKEEEKGNKYKMTLEEVILRRKEAARLRAQQSYKEAKAHRQRKIKSKKFHRIQRKDKIKQQLKDFEKLKDSNPEEALVKLAQLDKTRAEERMSLRHKNTGQWARNKQIKAKYNKETRQILTEQLAISKELTQKVRRTDSDESEEDEENVEDVEDKEYEEDKEDETSLNDKESNIKTESEIEDFIKLCRKFYNKKQQTKGEKTKKDETLNEIMPEKKKETYHTKKSSTLQVSTNDTKNKLCNNEKNSTLQANANDTKSKLHGNEKSSSLRKNKRNTKNKRNELEETTSRENVHELEETTSRENVHELKETTSRENAHELEETTSRENVHEESNLTSLKKIANTIQEPAGTSNEMEIDPKKYVNIKPKHLKTQLPDVATAGDDDSEQEEETHRIMSEAFADDDVVEEFRKEKEEEMKKSQPQNIDLSLPGWGSWGGPNIKKSKAARKKSRFILNVPKQMPRKPENQGNVIVFEHENEKLKKHLVKELPYPFTRVKDFEATIRAPISRTFVPMNAHVRLIQPAVKTKLGQVIEPMDENELVKEQPMVKKPLKRIKMKNDKKNNIVKNHNKKRCKQDAQNT</sequence>
<reference evidence="6 7" key="1">
    <citation type="submission" date="2015-09" db="EMBL/GenBank/DDBJ databases">
        <title>Trachymyrmex zeteki WGS genome.</title>
        <authorList>
            <person name="Nygaard S."/>
            <person name="Hu H."/>
            <person name="Boomsma J."/>
            <person name="Zhang G."/>
        </authorList>
    </citation>
    <scope>NUCLEOTIDE SEQUENCE [LARGE SCALE GENOMIC DNA]</scope>
    <source>
        <strain evidence="6">Tzet28-1</strain>
        <tissue evidence="6">Whole body</tissue>
    </source>
</reference>
<dbReference type="Pfam" id="PF04615">
    <property type="entry name" value="Utp14"/>
    <property type="match status" value="1"/>
</dbReference>
<comment type="subcellular location">
    <subcellularLocation>
        <location evidence="1">Nucleus</location>
        <location evidence="1">Nucleolus</location>
    </subcellularLocation>
</comment>
<evidence type="ECO:0000256" key="4">
    <source>
        <dbReference type="ARBA" id="ARBA00023242"/>
    </source>
</evidence>
<feature type="compositionally biased region" description="Basic and acidic residues" evidence="5">
    <location>
        <begin position="381"/>
        <end position="405"/>
    </location>
</feature>
<feature type="region of interest" description="Disordered" evidence="5">
    <location>
        <begin position="739"/>
        <end position="761"/>
    </location>
</feature>
<keyword evidence="4" id="KW-0539">Nucleus</keyword>
<dbReference type="OrthoDB" id="277439at2759"/>
<feature type="region of interest" description="Disordered" evidence="5">
    <location>
        <begin position="596"/>
        <end position="620"/>
    </location>
</feature>
<accession>A0A151WP71</accession>
<feature type="region of interest" description="Disordered" evidence="5">
    <location>
        <begin position="317"/>
        <end position="359"/>
    </location>
</feature>
<feature type="compositionally biased region" description="Polar residues" evidence="5">
    <location>
        <begin position="525"/>
        <end position="536"/>
    </location>
</feature>
<feature type="region of interest" description="Disordered" evidence="5">
    <location>
        <begin position="555"/>
        <end position="577"/>
    </location>
</feature>
<feature type="compositionally biased region" description="Basic residues" evidence="5">
    <location>
        <begin position="451"/>
        <end position="461"/>
    </location>
</feature>
<keyword evidence="3" id="KW-0597">Phosphoprotein</keyword>
<dbReference type="Proteomes" id="UP000075809">
    <property type="component" value="Unassembled WGS sequence"/>
</dbReference>
<dbReference type="EMBL" id="KQ982883">
    <property type="protein sequence ID" value="KYQ49664.1"/>
    <property type="molecule type" value="Genomic_DNA"/>
</dbReference>
<comment type="similarity">
    <text evidence="2">Belongs to the UTP14 family.</text>
</comment>
<protein>
    <submittedName>
        <fullName evidence="6">U3 small nucleolar RNA-associated protein 14 like protein A</fullName>
    </submittedName>
</protein>
<proteinExistence type="inferred from homology"/>
<feature type="region of interest" description="Disordered" evidence="5">
    <location>
        <begin position="378"/>
        <end position="540"/>
    </location>
</feature>
<keyword evidence="7" id="KW-1185">Reference proteome</keyword>
<organism evidence="6 7">
    <name type="scientific">Mycetomoellerius zeteki</name>
    <dbReference type="NCBI Taxonomy" id="64791"/>
    <lineage>
        <taxon>Eukaryota</taxon>
        <taxon>Metazoa</taxon>
        <taxon>Ecdysozoa</taxon>
        <taxon>Arthropoda</taxon>
        <taxon>Hexapoda</taxon>
        <taxon>Insecta</taxon>
        <taxon>Pterygota</taxon>
        <taxon>Neoptera</taxon>
        <taxon>Endopterygota</taxon>
        <taxon>Hymenoptera</taxon>
        <taxon>Apocrita</taxon>
        <taxon>Aculeata</taxon>
        <taxon>Formicoidea</taxon>
        <taxon>Formicidae</taxon>
        <taxon>Myrmicinae</taxon>
        <taxon>Mycetomoellerius</taxon>
    </lineage>
</organism>
<dbReference type="STRING" id="64791.A0A151WP71"/>
<dbReference type="KEGG" id="mzt:108727855"/>
<dbReference type="PANTHER" id="PTHR14150:SF12">
    <property type="entry name" value="U3 SMALL NUCLEOLAR RNA-ASSOCIATED PROTEIN 14 HOMOLOG A"/>
    <property type="match status" value="1"/>
</dbReference>
<feature type="compositionally biased region" description="Polar residues" evidence="5">
    <location>
        <begin position="409"/>
        <end position="438"/>
    </location>
</feature>
<dbReference type="GO" id="GO:0006364">
    <property type="term" value="P:rRNA processing"/>
    <property type="evidence" value="ECO:0007669"/>
    <property type="project" value="InterPro"/>
</dbReference>
<dbReference type="InterPro" id="IPR006709">
    <property type="entry name" value="SSU_processome_Utp14"/>
</dbReference>